<name>A0ACB6Z788_THEGA</name>
<reference evidence="1" key="1">
    <citation type="submission" date="2019-10" db="EMBL/GenBank/DDBJ databases">
        <authorList>
            <consortium name="DOE Joint Genome Institute"/>
            <person name="Kuo A."/>
            <person name="Miyauchi S."/>
            <person name="Kiss E."/>
            <person name="Drula E."/>
            <person name="Kohler A."/>
            <person name="Sanchez-Garcia M."/>
            <person name="Andreopoulos B."/>
            <person name="Barry K.W."/>
            <person name="Bonito G."/>
            <person name="Buee M."/>
            <person name="Carver A."/>
            <person name="Chen C."/>
            <person name="Cichocki N."/>
            <person name="Clum A."/>
            <person name="Culley D."/>
            <person name="Crous P.W."/>
            <person name="Fauchery L."/>
            <person name="Girlanda M."/>
            <person name="Hayes R."/>
            <person name="Keri Z."/>
            <person name="Labutti K."/>
            <person name="Lipzen A."/>
            <person name="Lombard V."/>
            <person name="Magnuson J."/>
            <person name="Maillard F."/>
            <person name="Morin E."/>
            <person name="Murat C."/>
            <person name="Nolan M."/>
            <person name="Ohm R."/>
            <person name="Pangilinan J."/>
            <person name="Pereira M."/>
            <person name="Perotto S."/>
            <person name="Peter M."/>
            <person name="Riley R."/>
            <person name="Sitrit Y."/>
            <person name="Stielow B."/>
            <person name="Szollosi G."/>
            <person name="Zifcakova L."/>
            <person name="Stursova M."/>
            <person name="Spatafora J.W."/>
            <person name="Tedersoo L."/>
            <person name="Vaario L.-M."/>
            <person name="Yamada A."/>
            <person name="Yan M."/>
            <person name="Wang P."/>
            <person name="Xu J."/>
            <person name="Bruns T."/>
            <person name="Baldrian P."/>
            <person name="Vilgalys R."/>
            <person name="Henrissat B."/>
            <person name="Grigoriev I.V."/>
            <person name="Hibbett D."/>
            <person name="Nagy L.G."/>
            <person name="Martin F.M."/>
        </authorList>
    </citation>
    <scope>NUCLEOTIDE SEQUENCE</scope>
    <source>
        <strain evidence="1">P2</strain>
    </source>
</reference>
<dbReference type="Proteomes" id="UP000886501">
    <property type="component" value="Unassembled WGS sequence"/>
</dbReference>
<gene>
    <name evidence="1" type="ORF">BDM02DRAFT_612086</name>
</gene>
<comment type="caution">
    <text evidence="1">The sequence shown here is derived from an EMBL/GenBank/DDBJ whole genome shotgun (WGS) entry which is preliminary data.</text>
</comment>
<reference evidence="1" key="2">
    <citation type="journal article" date="2020" name="Nat. Commun.">
        <title>Large-scale genome sequencing of mycorrhizal fungi provides insights into the early evolution of symbiotic traits.</title>
        <authorList>
            <person name="Miyauchi S."/>
            <person name="Kiss E."/>
            <person name="Kuo A."/>
            <person name="Drula E."/>
            <person name="Kohler A."/>
            <person name="Sanchez-Garcia M."/>
            <person name="Morin E."/>
            <person name="Andreopoulos B."/>
            <person name="Barry K.W."/>
            <person name="Bonito G."/>
            <person name="Buee M."/>
            <person name="Carver A."/>
            <person name="Chen C."/>
            <person name="Cichocki N."/>
            <person name="Clum A."/>
            <person name="Culley D."/>
            <person name="Crous P.W."/>
            <person name="Fauchery L."/>
            <person name="Girlanda M."/>
            <person name="Hayes R.D."/>
            <person name="Keri Z."/>
            <person name="LaButti K."/>
            <person name="Lipzen A."/>
            <person name="Lombard V."/>
            <person name="Magnuson J."/>
            <person name="Maillard F."/>
            <person name="Murat C."/>
            <person name="Nolan M."/>
            <person name="Ohm R.A."/>
            <person name="Pangilinan J."/>
            <person name="Pereira M.F."/>
            <person name="Perotto S."/>
            <person name="Peter M."/>
            <person name="Pfister S."/>
            <person name="Riley R."/>
            <person name="Sitrit Y."/>
            <person name="Stielow J.B."/>
            <person name="Szollosi G."/>
            <person name="Zifcakova L."/>
            <person name="Stursova M."/>
            <person name="Spatafora J.W."/>
            <person name="Tedersoo L."/>
            <person name="Vaario L.M."/>
            <person name="Yamada A."/>
            <person name="Yan M."/>
            <person name="Wang P."/>
            <person name="Xu J."/>
            <person name="Bruns T."/>
            <person name="Baldrian P."/>
            <person name="Vilgalys R."/>
            <person name="Dunand C."/>
            <person name="Henrissat B."/>
            <person name="Grigoriev I.V."/>
            <person name="Hibbett D."/>
            <person name="Nagy L.G."/>
            <person name="Martin F.M."/>
        </authorList>
    </citation>
    <scope>NUCLEOTIDE SEQUENCE</scope>
    <source>
        <strain evidence="1">P2</strain>
    </source>
</reference>
<evidence type="ECO:0000313" key="2">
    <source>
        <dbReference type="Proteomes" id="UP000886501"/>
    </source>
</evidence>
<organism evidence="1 2">
    <name type="scientific">Thelephora ganbajun</name>
    <name type="common">Ganba fungus</name>
    <dbReference type="NCBI Taxonomy" id="370292"/>
    <lineage>
        <taxon>Eukaryota</taxon>
        <taxon>Fungi</taxon>
        <taxon>Dikarya</taxon>
        <taxon>Basidiomycota</taxon>
        <taxon>Agaricomycotina</taxon>
        <taxon>Agaricomycetes</taxon>
        <taxon>Thelephorales</taxon>
        <taxon>Thelephoraceae</taxon>
        <taxon>Thelephora</taxon>
    </lineage>
</organism>
<proteinExistence type="predicted"/>
<keyword evidence="2" id="KW-1185">Reference proteome</keyword>
<protein>
    <submittedName>
        <fullName evidence="1">Uncharacterized protein</fullName>
    </submittedName>
</protein>
<evidence type="ECO:0000313" key="1">
    <source>
        <dbReference type="EMBL" id="KAF9645240.1"/>
    </source>
</evidence>
<sequence length="311" mass="34843">MFAPCPPLFYFYFFYVARARRGADVVGLATPDVQSCRDYFNDLVPRWYFTLYDPLLPHLSLLSSYLTMPKSCSQCRIRKIVSFACASYRNTLSPLSPTQSRARLFADHVGYLQKCDRKFPQCTACQKSRRGLECNFEAGHVIPQPRPKSLPKGEACAPCRRKKKKCTAERPSCKLCKSTGTEKDCVYEPTWRVLSAADLESISRRNSTTPVSCSEDGESSQTDDYDCLSWTGDCPGDPVYQSYGPGRQIVDVSLRQDYYSAIPHQGYPASCGSTSIGEPKQDGQLPNLGFAYHSISQPPRTTYSSLAEWNG</sequence>
<dbReference type="EMBL" id="MU118098">
    <property type="protein sequence ID" value="KAF9645240.1"/>
    <property type="molecule type" value="Genomic_DNA"/>
</dbReference>
<accession>A0ACB6Z788</accession>